<comment type="similarity">
    <text evidence="3 10">Belongs to the cytochrome P450 family.</text>
</comment>
<evidence type="ECO:0000256" key="7">
    <source>
        <dbReference type="ARBA" id="ARBA00023004"/>
    </source>
</evidence>
<evidence type="ECO:0000256" key="8">
    <source>
        <dbReference type="ARBA" id="ARBA00023033"/>
    </source>
</evidence>
<protein>
    <submittedName>
        <fullName evidence="12">Cytochrome P450</fullName>
    </submittedName>
</protein>
<keyword evidence="11" id="KW-0472">Membrane</keyword>
<keyword evidence="13" id="KW-1185">Reference proteome</keyword>
<comment type="cofactor">
    <cofactor evidence="1 9">
        <name>heme</name>
        <dbReference type="ChEBI" id="CHEBI:30413"/>
    </cofactor>
</comment>
<dbReference type="InterPro" id="IPR036396">
    <property type="entry name" value="Cyt_P450_sf"/>
</dbReference>
<evidence type="ECO:0000256" key="1">
    <source>
        <dbReference type="ARBA" id="ARBA00001971"/>
    </source>
</evidence>
<feature type="binding site" description="axial binding residue" evidence="9">
    <location>
        <position position="438"/>
    </location>
    <ligand>
        <name>heme</name>
        <dbReference type="ChEBI" id="CHEBI:30413"/>
    </ligand>
    <ligandPart>
        <name>Fe</name>
        <dbReference type="ChEBI" id="CHEBI:18248"/>
    </ligandPart>
</feature>
<dbReference type="PROSITE" id="PS00086">
    <property type="entry name" value="CYTOCHROME_P450"/>
    <property type="match status" value="1"/>
</dbReference>
<keyword evidence="8 10" id="KW-0503">Monooxygenase</keyword>
<comment type="pathway">
    <text evidence="2">Secondary metabolite biosynthesis.</text>
</comment>
<evidence type="ECO:0000256" key="4">
    <source>
        <dbReference type="ARBA" id="ARBA00022617"/>
    </source>
</evidence>
<feature type="transmembrane region" description="Helical" evidence="11">
    <location>
        <begin position="206"/>
        <end position="227"/>
    </location>
</feature>
<dbReference type="PANTHER" id="PTHR46300:SF7">
    <property type="entry name" value="P450, PUTATIVE (EUROFUNG)-RELATED"/>
    <property type="match status" value="1"/>
</dbReference>
<dbReference type="CDD" id="cd11065">
    <property type="entry name" value="CYP64-like"/>
    <property type="match status" value="1"/>
</dbReference>
<dbReference type="InterPro" id="IPR050364">
    <property type="entry name" value="Cytochrome_P450_fung"/>
</dbReference>
<feature type="transmembrane region" description="Helical" evidence="11">
    <location>
        <begin position="6"/>
        <end position="26"/>
    </location>
</feature>
<dbReference type="Pfam" id="PF00067">
    <property type="entry name" value="p450"/>
    <property type="match status" value="1"/>
</dbReference>
<dbReference type="EMBL" id="KN881805">
    <property type="protein sequence ID" value="KIY48888.1"/>
    <property type="molecule type" value="Genomic_DNA"/>
</dbReference>
<evidence type="ECO:0000256" key="6">
    <source>
        <dbReference type="ARBA" id="ARBA00023002"/>
    </source>
</evidence>
<dbReference type="InterPro" id="IPR002401">
    <property type="entry name" value="Cyt_P450_E_grp-I"/>
</dbReference>
<dbReference type="PANTHER" id="PTHR46300">
    <property type="entry name" value="P450, PUTATIVE (EUROFUNG)-RELATED-RELATED"/>
    <property type="match status" value="1"/>
</dbReference>
<dbReference type="SUPFAM" id="SSF48264">
    <property type="entry name" value="Cytochrome P450"/>
    <property type="match status" value="1"/>
</dbReference>
<evidence type="ECO:0000256" key="2">
    <source>
        <dbReference type="ARBA" id="ARBA00005179"/>
    </source>
</evidence>
<accession>A0A0D7ADE2</accession>
<evidence type="ECO:0000256" key="3">
    <source>
        <dbReference type="ARBA" id="ARBA00010617"/>
    </source>
</evidence>
<keyword evidence="11" id="KW-1133">Transmembrane helix</keyword>
<dbReference type="GO" id="GO:0004497">
    <property type="term" value="F:monooxygenase activity"/>
    <property type="evidence" value="ECO:0007669"/>
    <property type="project" value="UniProtKB-KW"/>
</dbReference>
<dbReference type="GO" id="GO:0005506">
    <property type="term" value="F:iron ion binding"/>
    <property type="evidence" value="ECO:0007669"/>
    <property type="project" value="InterPro"/>
</dbReference>
<sequence length="510" mass="56829">MSFTTIGVIPLGVTLIALSILVKFVASIRKRSLPLPPGPPGLPLIGNIYKIPTHSAWEKYTEWSDHYGDVICLHGLGRNIVIVNSLDSARALLDKKSLIYSDRPTMRMLQISGFNEVLVAMPYAPPFKQRRRLIQQAFGTSTAVRQYFPHIEIQIKEFVKRLLLEPDRFFEHIDYASSGLMLRATYGHVVTESDPLLQSISSVMSLFNRVSVATSFLVNFIPILAYVPSWFPGAGFKKLAHALLTGSTDVTNAAYNEVQENIANGTISQSSFTSKLIEKQEDETSVKYAAFIIYGAGFETSTYTMRVFFKAMVLYPEVQARAQKEIDEVIGGDRLPNCNDQAHLPYVQALVLEIYRWHCVVPTGFPHRVMEDDTYNGMYIPKGSIVMPNAIKISMDTNLYKDPGTFEPLRFIPGSGVSECVPEQDPREYIFGHGRRVCAGQALADVSMFMEMAVVLACFNISPYVDEDGERHLPNAIGRLPGTISAPAPFKCSIKPRNAKAEALLQVLDM</sequence>
<keyword evidence="7 9" id="KW-0408">Iron</keyword>
<proteinExistence type="inferred from homology"/>
<keyword evidence="6 10" id="KW-0560">Oxidoreductase</keyword>
<dbReference type="PRINTS" id="PR00463">
    <property type="entry name" value="EP450I"/>
</dbReference>
<keyword evidence="11" id="KW-0812">Transmembrane</keyword>
<keyword evidence="5 9" id="KW-0479">Metal-binding</keyword>
<dbReference type="InterPro" id="IPR017972">
    <property type="entry name" value="Cyt_P450_CS"/>
</dbReference>
<evidence type="ECO:0000256" key="11">
    <source>
        <dbReference type="SAM" id="Phobius"/>
    </source>
</evidence>
<dbReference type="AlphaFoldDB" id="A0A0D7ADE2"/>
<evidence type="ECO:0000256" key="9">
    <source>
        <dbReference type="PIRSR" id="PIRSR602401-1"/>
    </source>
</evidence>
<evidence type="ECO:0000313" key="13">
    <source>
        <dbReference type="Proteomes" id="UP000054144"/>
    </source>
</evidence>
<reference evidence="12 13" key="1">
    <citation type="journal article" date="2015" name="Fungal Genet. Biol.">
        <title>Evolution of novel wood decay mechanisms in Agaricales revealed by the genome sequences of Fistulina hepatica and Cylindrobasidium torrendii.</title>
        <authorList>
            <person name="Floudas D."/>
            <person name="Held B.W."/>
            <person name="Riley R."/>
            <person name="Nagy L.G."/>
            <person name="Koehler G."/>
            <person name="Ransdell A.S."/>
            <person name="Younus H."/>
            <person name="Chow J."/>
            <person name="Chiniquy J."/>
            <person name="Lipzen A."/>
            <person name="Tritt A."/>
            <person name="Sun H."/>
            <person name="Haridas S."/>
            <person name="LaButti K."/>
            <person name="Ohm R.A."/>
            <person name="Kues U."/>
            <person name="Blanchette R.A."/>
            <person name="Grigoriev I.V."/>
            <person name="Minto R.E."/>
            <person name="Hibbett D.S."/>
        </authorList>
    </citation>
    <scope>NUCLEOTIDE SEQUENCE [LARGE SCALE GENOMIC DNA]</scope>
    <source>
        <strain evidence="12 13">ATCC 64428</strain>
    </source>
</reference>
<evidence type="ECO:0000256" key="5">
    <source>
        <dbReference type="ARBA" id="ARBA00022723"/>
    </source>
</evidence>
<dbReference type="Proteomes" id="UP000054144">
    <property type="component" value="Unassembled WGS sequence"/>
</dbReference>
<dbReference type="InterPro" id="IPR001128">
    <property type="entry name" value="Cyt_P450"/>
</dbReference>
<keyword evidence="4 9" id="KW-0349">Heme</keyword>
<dbReference type="GO" id="GO:0020037">
    <property type="term" value="F:heme binding"/>
    <property type="evidence" value="ECO:0007669"/>
    <property type="project" value="InterPro"/>
</dbReference>
<evidence type="ECO:0000256" key="10">
    <source>
        <dbReference type="RuleBase" id="RU000461"/>
    </source>
</evidence>
<name>A0A0D7ADE2_9AGAR</name>
<dbReference type="GO" id="GO:0016705">
    <property type="term" value="F:oxidoreductase activity, acting on paired donors, with incorporation or reduction of molecular oxygen"/>
    <property type="evidence" value="ECO:0007669"/>
    <property type="project" value="InterPro"/>
</dbReference>
<dbReference type="Gene3D" id="1.10.630.10">
    <property type="entry name" value="Cytochrome P450"/>
    <property type="match status" value="1"/>
</dbReference>
<dbReference type="OrthoDB" id="2789670at2759"/>
<gene>
    <name evidence="12" type="ORF">FISHEDRAFT_73221</name>
</gene>
<evidence type="ECO:0000313" key="12">
    <source>
        <dbReference type="EMBL" id="KIY48888.1"/>
    </source>
</evidence>
<organism evidence="12 13">
    <name type="scientific">Fistulina hepatica ATCC 64428</name>
    <dbReference type="NCBI Taxonomy" id="1128425"/>
    <lineage>
        <taxon>Eukaryota</taxon>
        <taxon>Fungi</taxon>
        <taxon>Dikarya</taxon>
        <taxon>Basidiomycota</taxon>
        <taxon>Agaricomycotina</taxon>
        <taxon>Agaricomycetes</taxon>
        <taxon>Agaricomycetidae</taxon>
        <taxon>Agaricales</taxon>
        <taxon>Fistulinaceae</taxon>
        <taxon>Fistulina</taxon>
    </lineage>
</organism>